<dbReference type="Proteomes" id="UP000050398">
    <property type="component" value="Unassembled WGS sequence"/>
</dbReference>
<dbReference type="EMBL" id="LIXZ01000002">
    <property type="protein sequence ID" value="KPL60968.1"/>
    <property type="molecule type" value="Genomic_DNA"/>
</dbReference>
<reference evidence="1 2" key="1">
    <citation type="submission" date="2015-08" db="EMBL/GenBank/DDBJ databases">
        <title>Draft Genome Sequence of Bacillus vietnamensis UCD-SED5.</title>
        <authorList>
            <person name="Lee R.D."/>
            <person name="Jospin G."/>
            <person name="Lang J.M."/>
            <person name="Coil D.A."/>
            <person name="Eisen J.A."/>
        </authorList>
    </citation>
    <scope>NUCLEOTIDE SEQUENCE [LARGE SCALE GENOMIC DNA]</scope>
    <source>
        <strain evidence="1 2">UCD-SED5</strain>
    </source>
</reference>
<dbReference type="OrthoDB" id="4687120at2"/>
<evidence type="ECO:0000313" key="1">
    <source>
        <dbReference type="EMBL" id="KPL60968.1"/>
    </source>
</evidence>
<dbReference type="AlphaFoldDB" id="A0A0P6W5K2"/>
<protein>
    <submittedName>
        <fullName evidence="1">Methyltransferase</fullName>
    </submittedName>
</protein>
<dbReference type="InterPro" id="IPR011094">
    <property type="entry name" value="Uncharacterised_LppY/LpqO"/>
</dbReference>
<dbReference type="PATRIC" id="fig|218284.4.peg.922"/>
<proteinExistence type="predicted"/>
<name>A0A0P6W5K2_9BACI</name>
<dbReference type="GO" id="GO:0032259">
    <property type="term" value="P:methylation"/>
    <property type="evidence" value="ECO:0007669"/>
    <property type="project" value="UniProtKB-KW"/>
</dbReference>
<dbReference type="GO" id="GO:0008168">
    <property type="term" value="F:methyltransferase activity"/>
    <property type="evidence" value="ECO:0007669"/>
    <property type="project" value="UniProtKB-KW"/>
</dbReference>
<comment type="caution">
    <text evidence="1">The sequence shown here is derived from an EMBL/GenBank/DDBJ whole genome shotgun (WGS) entry which is preliminary data.</text>
</comment>
<sequence length="130" mass="14607">MNHFHELCTEYGRILQGKAKVENGVCSVSIDRHLYVTIQGRPSRGELKAGFSFEALDTEGHALNLGEVVLLEEEIPEFSKLLIQKGLIISALHNHWLFTQPDIMYIHFQSVEPPLSFAHKAAEALAVLKK</sequence>
<dbReference type="Pfam" id="PF07485">
    <property type="entry name" value="DUF1529"/>
    <property type="match status" value="1"/>
</dbReference>
<evidence type="ECO:0000313" key="2">
    <source>
        <dbReference type="Proteomes" id="UP000050398"/>
    </source>
</evidence>
<organism evidence="1 2">
    <name type="scientific">Rossellomorea vietnamensis</name>
    <dbReference type="NCBI Taxonomy" id="218284"/>
    <lineage>
        <taxon>Bacteria</taxon>
        <taxon>Bacillati</taxon>
        <taxon>Bacillota</taxon>
        <taxon>Bacilli</taxon>
        <taxon>Bacillales</taxon>
        <taxon>Bacillaceae</taxon>
        <taxon>Rossellomorea</taxon>
    </lineage>
</organism>
<accession>A0A0P6W5K2</accession>
<keyword evidence="1" id="KW-0808">Transferase</keyword>
<keyword evidence="1" id="KW-0489">Methyltransferase</keyword>
<dbReference type="RefSeq" id="WP_060671184.1">
    <property type="nucleotide sequence ID" value="NZ_JBCNGU010000029.1"/>
</dbReference>
<gene>
    <name evidence="1" type="ORF">AM506_04375</name>
</gene>